<sequence>MPDLSDERLAAQIPLRHSVRSFTDRRIEGQTRAALQRFVDECNERSGLSFALCTDEPGAFSSLLVRYGLFRNVRNYIACIGAQDQDLQERVGYWGERCVLAAQALGLNSCWVGLTYSKKKVAVPVSAGQKLVCVIALGYGTMAGKPHKSKRALQVAPGVEGSPDWFRRGVEAALLAPTAVNQQKFAISLDGDEVRFQSEGGTYTKVDLGIVKAHFELGAMR</sequence>
<comment type="caution">
    <text evidence="2">The sequence shown here is derived from an EMBL/GenBank/DDBJ whole genome shotgun (WGS) entry which is preliminary data.</text>
</comment>
<evidence type="ECO:0000313" key="2">
    <source>
        <dbReference type="EMBL" id="NBI34374.1"/>
    </source>
</evidence>
<dbReference type="AlphaFoldDB" id="A0A7C9JEB5"/>
<dbReference type="GO" id="GO:0016491">
    <property type="term" value="F:oxidoreductase activity"/>
    <property type="evidence" value="ECO:0007669"/>
    <property type="project" value="InterPro"/>
</dbReference>
<feature type="domain" description="Putative nitroreductase TM1586" evidence="1">
    <location>
        <begin position="11"/>
        <end position="219"/>
    </location>
</feature>
<protein>
    <submittedName>
        <fullName evidence="2">Nitroreductase</fullName>
    </submittedName>
</protein>
<dbReference type="Gene3D" id="3.40.109.10">
    <property type="entry name" value="NADH Oxidase"/>
    <property type="match status" value="1"/>
</dbReference>
<dbReference type="EMBL" id="QWKH01000025">
    <property type="protein sequence ID" value="NBI34374.1"/>
    <property type="molecule type" value="Genomic_DNA"/>
</dbReference>
<name>A0A7C9JEB5_9BACT</name>
<dbReference type="InterPro" id="IPR000415">
    <property type="entry name" value="Nitroreductase-like"/>
</dbReference>
<gene>
    <name evidence="2" type="ORF">D1639_04880</name>
</gene>
<evidence type="ECO:0000259" key="1">
    <source>
        <dbReference type="Pfam" id="PF14512"/>
    </source>
</evidence>
<organism evidence="2">
    <name type="scientific">Muribaculaceae bacterium Z82</name>
    <dbReference type="NCBI Taxonomy" id="2304548"/>
    <lineage>
        <taxon>Bacteria</taxon>
        <taxon>Pseudomonadati</taxon>
        <taxon>Bacteroidota</taxon>
        <taxon>Bacteroidia</taxon>
        <taxon>Bacteroidales</taxon>
        <taxon>Muribaculaceae</taxon>
    </lineage>
</organism>
<proteinExistence type="predicted"/>
<dbReference type="SUPFAM" id="SSF55469">
    <property type="entry name" value="FMN-dependent nitroreductase-like"/>
    <property type="match status" value="1"/>
</dbReference>
<accession>A0A7C9JEB5</accession>
<dbReference type="InterPro" id="IPR029478">
    <property type="entry name" value="TM1586_NiRdase"/>
</dbReference>
<dbReference type="Gene3D" id="3.40.109.30">
    <property type="entry name" value="putative nitroreductase (tm1586), domain 2"/>
    <property type="match status" value="1"/>
</dbReference>
<reference evidence="2" key="1">
    <citation type="submission" date="2018-08" db="EMBL/GenBank/DDBJ databases">
        <title>Murine metabolic-syndrome-specific gut microbial biobank.</title>
        <authorList>
            <person name="Liu C."/>
        </authorList>
    </citation>
    <scope>NUCLEOTIDE SEQUENCE [LARGE SCALE GENOMIC DNA]</scope>
    <source>
        <strain evidence="2">Z82</strain>
    </source>
</reference>
<dbReference type="Pfam" id="PF14512">
    <property type="entry name" value="TM1586_NiRdase"/>
    <property type="match status" value="1"/>
</dbReference>